<feature type="compositionally biased region" description="Acidic residues" evidence="1">
    <location>
        <begin position="453"/>
        <end position="465"/>
    </location>
</feature>
<feature type="compositionally biased region" description="Low complexity" evidence="1">
    <location>
        <begin position="318"/>
        <end position="327"/>
    </location>
</feature>
<feature type="region of interest" description="Disordered" evidence="1">
    <location>
        <begin position="222"/>
        <end position="249"/>
    </location>
</feature>
<feature type="region of interest" description="Disordered" evidence="1">
    <location>
        <begin position="371"/>
        <end position="492"/>
    </location>
</feature>
<name>A0A5C5WIS9_9BACT</name>
<feature type="compositionally biased region" description="Acidic residues" evidence="1">
    <location>
        <begin position="159"/>
        <end position="169"/>
    </location>
</feature>
<reference evidence="2 3" key="1">
    <citation type="submission" date="2019-02" db="EMBL/GenBank/DDBJ databases">
        <title>Deep-cultivation of Planctomycetes and their phenomic and genomic characterization uncovers novel biology.</title>
        <authorList>
            <person name="Wiegand S."/>
            <person name="Jogler M."/>
            <person name="Boedeker C."/>
            <person name="Pinto D."/>
            <person name="Vollmers J."/>
            <person name="Rivas-Marin E."/>
            <person name="Kohn T."/>
            <person name="Peeters S.H."/>
            <person name="Heuer A."/>
            <person name="Rast P."/>
            <person name="Oberbeckmann S."/>
            <person name="Bunk B."/>
            <person name="Jeske O."/>
            <person name="Meyerdierks A."/>
            <person name="Storesund J.E."/>
            <person name="Kallscheuer N."/>
            <person name="Luecker S."/>
            <person name="Lage O.M."/>
            <person name="Pohl T."/>
            <person name="Merkel B.J."/>
            <person name="Hornburger P."/>
            <person name="Mueller R.-W."/>
            <person name="Bruemmer F."/>
            <person name="Labrenz M."/>
            <person name="Spormann A.M."/>
            <person name="Op Den Camp H."/>
            <person name="Overmann J."/>
            <person name="Amann R."/>
            <person name="Jetten M.S.M."/>
            <person name="Mascher T."/>
            <person name="Medema M.H."/>
            <person name="Devos D.P."/>
            <person name="Kaster A.-K."/>
            <person name="Ovreas L."/>
            <person name="Rohde M."/>
            <person name="Galperin M.Y."/>
            <person name="Jogler C."/>
        </authorList>
    </citation>
    <scope>NUCLEOTIDE SEQUENCE [LARGE SCALE GENOMIC DNA]</scope>
    <source>
        <strain evidence="2 3">Pla22</strain>
    </source>
</reference>
<dbReference type="EMBL" id="SJPI01000002">
    <property type="protein sequence ID" value="TWT50477.1"/>
    <property type="molecule type" value="Genomic_DNA"/>
</dbReference>
<evidence type="ECO:0000256" key="1">
    <source>
        <dbReference type="SAM" id="MobiDB-lite"/>
    </source>
</evidence>
<organism evidence="2 3">
    <name type="scientific">Rubripirellula amarantea</name>
    <dbReference type="NCBI Taxonomy" id="2527999"/>
    <lineage>
        <taxon>Bacteria</taxon>
        <taxon>Pseudomonadati</taxon>
        <taxon>Planctomycetota</taxon>
        <taxon>Planctomycetia</taxon>
        <taxon>Pirellulales</taxon>
        <taxon>Pirellulaceae</taxon>
        <taxon>Rubripirellula</taxon>
    </lineage>
</organism>
<feature type="compositionally biased region" description="Low complexity" evidence="1">
    <location>
        <begin position="380"/>
        <end position="397"/>
    </location>
</feature>
<dbReference type="AlphaFoldDB" id="A0A5C5WIS9"/>
<proteinExistence type="predicted"/>
<keyword evidence="3" id="KW-1185">Reference proteome</keyword>
<protein>
    <submittedName>
        <fullName evidence="2">Uncharacterized protein</fullName>
    </submittedName>
</protein>
<feature type="region of interest" description="Disordered" evidence="1">
    <location>
        <begin position="297"/>
        <end position="327"/>
    </location>
</feature>
<evidence type="ECO:0000313" key="3">
    <source>
        <dbReference type="Proteomes" id="UP000316598"/>
    </source>
</evidence>
<feature type="region of interest" description="Disordered" evidence="1">
    <location>
        <begin position="94"/>
        <end position="137"/>
    </location>
</feature>
<feature type="region of interest" description="Disordered" evidence="1">
    <location>
        <begin position="159"/>
        <end position="186"/>
    </location>
</feature>
<comment type="caution">
    <text evidence="2">The sequence shown here is derived from an EMBL/GenBank/DDBJ whole genome shotgun (WGS) entry which is preliminary data.</text>
</comment>
<gene>
    <name evidence="2" type="ORF">Pla22_32200</name>
</gene>
<accession>A0A5C5WIS9</accession>
<dbReference type="OrthoDB" id="266044at2"/>
<feature type="compositionally biased region" description="Acidic residues" evidence="1">
    <location>
        <begin position="107"/>
        <end position="119"/>
    </location>
</feature>
<dbReference type="RefSeq" id="WP_146515700.1">
    <property type="nucleotide sequence ID" value="NZ_SJPI01000002.1"/>
</dbReference>
<feature type="compositionally biased region" description="Low complexity" evidence="1">
    <location>
        <begin position="483"/>
        <end position="492"/>
    </location>
</feature>
<dbReference type="Proteomes" id="UP000316598">
    <property type="component" value="Unassembled WGS sequence"/>
</dbReference>
<evidence type="ECO:0000313" key="2">
    <source>
        <dbReference type="EMBL" id="TWT50477.1"/>
    </source>
</evidence>
<sequence>MNAIPCPRCGDPVRVPPVEIPDDAMLRCTWCQETFAVAELNEKLPPMLDVLASDGSVLPLEQLAAAATGIAAAGAVAASKLKNGLSGAPGDDLGGIADLESTPPYSADDEGQLDLDVSGDDLAGGNPAGGNIAVGHLPGDEIEDPFEIAHETLVEDTWQEGETPAETDSLDPAQANDSSAAAVQEDADGQLEMVEEFDVFTDDATIAADAVSDDWPIEVQAAPTNDFGASEVAPMKVKSRGPRPQKKGDSPIAMVAKVIGGGLIAVPIGAAILTSVGKPLPIDLGFWPFVGDSQTSSIGGGNRAALPSPIQDRPRPQPSQSQRPGPQTLELPAEVAAINAEMDQAGEPADNSISGLGSPSANELELSGDLATDSLDVPDSGTSGFEAAAEAGSENAAMEIPDLAGSDISDPLESTPQEMELAEDGEDFPTLGLDNPADESVAAADKMPAGDELSGDDLNGDDPNGDDAFANDDVLGDAPPKPSSTNSSLSASSIEALQSATQQLDAALSVPDSKKQRYALAEAYKKIAEVASDLPLVPSGNEQVGELFAKILNSDAKGLYAKNAGAWIRAKVRKTDGILLLGKSGANSQGKTIVFDSGSIVSIQGDTVLPEGRVIALGKIVDVSETPRVEILAVESAE</sequence>